<organism evidence="2 3">
    <name type="scientific">Hyaloscypha variabilis (strain UAMH 11265 / GT02V1 / F)</name>
    <name type="common">Meliniomyces variabilis</name>
    <dbReference type="NCBI Taxonomy" id="1149755"/>
    <lineage>
        <taxon>Eukaryota</taxon>
        <taxon>Fungi</taxon>
        <taxon>Dikarya</taxon>
        <taxon>Ascomycota</taxon>
        <taxon>Pezizomycotina</taxon>
        <taxon>Leotiomycetes</taxon>
        <taxon>Helotiales</taxon>
        <taxon>Hyaloscyphaceae</taxon>
        <taxon>Hyaloscypha</taxon>
        <taxon>Hyaloscypha variabilis</taxon>
    </lineage>
</organism>
<protein>
    <submittedName>
        <fullName evidence="2">Uncharacterized protein</fullName>
    </submittedName>
</protein>
<evidence type="ECO:0000256" key="1">
    <source>
        <dbReference type="SAM" id="MobiDB-lite"/>
    </source>
</evidence>
<dbReference type="AlphaFoldDB" id="A0A2J6RQ08"/>
<feature type="region of interest" description="Disordered" evidence="1">
    <location>
        <begin position="265"/>
        <end position="340"/>
    </location>
</feature>
<name>A0A2J6RQ08_HYAVF</name>
<dbReference type="Proteomes" id="UP000235786">
    <property type="component" value="Unassembled WGS sequence"/>
</dbReference>
<dbReference type="EMBL" id="KZ613945">
    <property type="protein sequence ID" value="PMD40593.1"/>
    <property type="molecule type" value="Genomic_DNA"/>
</dbReference>
<feature type="compositionally biased region" description="Basic and acidic residues" evidence="1">
    <location>
        <begin position="295"/>
        <end position="312"/>
    </location>
</feature>
<evidence type="ECO:0000313" key="2">
    <source>
        <dbReference type="EMBL" id="PMD40593.1"/>
    </source>
</evidence>
<reference evidence="2 3" key="1">
    <citation type="submission" date="2016-04" db="EMBL/GenBank/DDBJ databases">
        <title>A degradative enzymes factory behind the ericoid mycorrhizal symbiosis.</title>
        <authorList>
            <consortium name="DOE Joint Genome Institute"/>
            <person name="Martino E."/>
            <person name="Morin E."/>
            <person name="Grelet G."/>
            <person name="Kuo A."/>
            <person name="Kohler A."/>
            <person name="Daghino S."/>
            <person name="Barry K."/>
            <person name="Choi C."/>
            <person name="Cichocki N."/>
            <person name="Clum A."/>
            <person name="Copeland A."/>
            <person name="Hainaut M."/>
            <person name="Haridas S."/>
            <person name="Labutti K."/>
            <person name="Lindquist E."/>
            <person name="Lipzen A."/>
            <person name="Khouja H.-R."/>
            <person name="Murat C."/>
            <person name="Ohm R."/>
            <person name="Olson A."/>
            <person name="Spatafora J."/>
            <person name="Veneault-Fourrey C."/>
            <person name="Henrissat B."/>
            <person name="Grigoriev I."/>
            <person name="Martin F."/>
            <person name="Perotto S."/>
        </authorList>
    </citation>
    <scope>NUCLEOTIDE SEQUENCE [LARGE SCALE GENOMIC DNA]</scope>
    <source>
        <strain evidence="2 3">F</strain>
    </source>
</reference>
<keyword evidence="3" id="KW-1185">Reference proteome</keyword>
<feature type="compositionally biased region" description="Polar residues" evidence="1">
    <location>
        <begin position="331"/>
        <end position="340"/>
    </location>
</feature>
<proteinExistence type="predicted"/>
<accession>A0A2J6RQ08</accession>
<evidence type="ECO:0000313" key="3">
    <source>
        <dbReference type="Proteomes" id="UP000235786"/>
    </source>
</evidence>
<gene>
    <name evidence="2" type="ORF">L207DRAFT_633579</name>
</gene>
<sequence length="340" mass="36597">MDTSLAKLSAASDVTKLCGKLDAISNTITCLPKDLSTVQSTFNDNLFALGQIGTAIGLFTTKAQLDQQYDSIDTHMKNTNNVLCTLVPIPGSIATLQASHDAVKAIVKVLPQLGEISNVNSNTVSGASSLWEQLVKQEFGGIQMLMKPILQDLNDLVESGGSLHDLFIANTETTAKISTINSNTQSLAQKIDNLIPKLYTKNDDILPSDARIIEIVIAVITSTQHPGGVALDLTELRSLLSGMLSSDNTEISGLFKEIQVNYSRSAPSSTSIATTTSSSSRPTNTNTSHTSASVRDVDPFNSNERDRRRSPLRESQNAKSCEDSPLRRQALLQQQNPGHS</sequence>
<feature type="compositionally biased region" description="Low complexity" evidence="1">
    <location>
        <begin position="265"/>
        <end position="291"/>
    </location>
</feature>